<evidence type="ECO:0000259" key="1">
    <source>
        <dbReference type="Pfam" id="PF00534"/>
    </source>
</evidence>
<accession>A0ABU8FGF1</accession>
<feature type="domain" description="Glycosyl transferase family 1" evidence="1">
    <location>
        <begin position="226"/>
        <end position="377"/>
    </location>
</feature>
<dbReference type="RefSeq" id="WP_336472409.1">
    <property type="nucleotide sequence ID" value="NZ_JBAWSX010000005.1"/>
</dbReference>
<evidence type="ECO:0000313" key="2">
    <source>
        <dbReference type="EMBL" id="MEI4801761.1"/>
    </source>
</evidence>
<name>A0ABU8FGF1_9BACI</name>
<dbReference type="Pfam" id="PF00534">
    <property type="entry name" value="Glycos_transf_1"/>
    <property type="match status" value="1"/>
</dbReference>
<dbReference type="Proteomes" id="UP001372526">
    <property type="component" value="Unassembled WGS sequence"/>
</dbReference>
<dbReference type="InterPro" id="IPR001296">
    <property type="entry name" value="Glyco_trans_1"/>
</dbReference>
<protein>
    <submittedName>
        <fullName evidence="2">Glycosyltransferase</fullName>
        <ecNumber evidence="2">2.4.-.-</ecNumber>
    </submittedName>
</protein>
<dbReference type="Gene3D" id="3.40.50.2000">
    <property type="entry name" value="Glycogen Phosphorylase B"/>
    <property type="match status" value="2"/>
</dbReference>
<dbReference type="PANTHER" id="PTHR12526:SF630">
    <property type="entry name" value="GLYCOSYLTRANSFERASE"/>
    <property type="match status" value="1"/>
</dbReference>
<dbReference type="GO" id="GO:0016757">
    <property type="term" value="F:glycosyltransferase activity"/>
    <property type="evidence" value="ECO:0007669"/>
    <property type="project" value="UniProtKB-KW"/>
</dbReference>
<dbReference type="EMBL" id="JBAWSX010000005">
    <property type="protein sequence ID" value="MEI4801761.1"/>
    <property type="molecule type" value="Genomic_DNA"/>
</dbReference>
<organism evidence="2 3">
    <name type="scientific">Bacillus bruguierae</name>
    <dbReference type="NCBI Taxonomy" id="3127667"/>
    <lineage>
        <taxon>Bacteria</taxon>
        <taxon>Bacillati</taxon>
        <taxon>Bacillota</taxon>
        <taxon>Bacilli</taxon>
        <taxon>Bacillales</taxon>
        <taxon>Bacillaceae</taxon>
        <taxon>Bacillus</taxon>
    </lineage>
</organism>
<dbReference type="SUPFAM" id="SSF53756">
    <property type="entry name" value="UDP-Glycosyltransferase/glycogen phosphorylase"/>
    <property type="match status" value="1"/>
</dbReference>
<keyword evidence="2" id="KW-0808">Transferase</keyword>
<keyword evidence="2" id="KW-0328">Glycosyltransferase</keyword>
<reference evidence="2 3" key="1">
    <citation type="submission" date="2024-01" db="EMBL/GenBank/DDBJ databases">
        <title>Seven novel Bacillus-like species.</title>
        <authorList>
            <person name="Liu G."/>
        </authorList>
    </citation>
    <scope>NUCLEOTIDE SEQUENCE [LARGE SCALE GENOMIC DNA]</scope>
    <source>
        <strain evidence="2 3">FJAT-51639</strain>
    </source>
</reference>
<proteinExistence type="predicted"/>
<dbReference type="EC" id="2.4.-.-" evidence="2"/>
<sequence length="400" mass="46119">MKKNILISMYDMEIGGAERSLINMLETFDYNTYNVDLLILNHTGDFMHLIPDKVNVLPQIGKYTVFRKSIRQCIREGYFLASIIRIVSKYIAGRKSKQRQLKEGSGYIQMQLVSKYVSYFLPKQKKKYDFAISYAWPHDILADNVNADKKIAWIHTDYSTLEIDNELDLTMWNKFDYIASISDECTKAFLTVYPSLKEKILLIENITSPEFIRKMAANVVDFNKQDNGTFNIVSVGRLSYAKGFDRAIKALRMLHDKGFNNIKWYVIGYGSDESILRELIAENNLENSFILLGKQTNPYPYMKACDLYVQPSRYEGKAVTVTEAKILESPILITNYPTAASQLEDGFEGIICDSSIEGLVKGIETLYKDDKLRNTLIHHLKSREYSNSYELDKLYKIIET</sequence>
<gene>
    <name evidence="2" type="ORF">WAZ07_10550</name>
</gene>
<comment type="caution">
    <text evidence="2">The sequence shown here is derived from an EMBL/GenBank/DDBJ whole genome shotgun (WGS) entry which is preliminary data.</text>
</comment>
<evidence type="ECO:0000313" key="3">
    <source>
        <dbReference type="Proteomes" id="UP001372526"/>
    </source>
</evidence>
<dbReference type="PANTHER" id="PTHR12526">
    <property type="entry name" value="GLYCOSYLTRANSFERASE"/>
    <property type="match status" value="1"/>
</dbReference>
<keyword evidence="3" id="KW-1185">Reference proteome</keyword>
<dbReference type="CDD" id="cd03811">
    <property type="entry name" value="GT4_GT28_WabH-like"/>
    <property type="match status" value="1"/>
</dbReference>